<proteinExistence type="predicted"/>
<feature type="compositionally biased region" description="Basic and acidic residues" evidence="1">
    <location>
        <begin position="1"/>
        <end position="20"/>
    </location>
</feature>
<dbReference type="AlphaFoldDB" id="A0A6A7W930"/>
<protein>
    <submittedName>
        <fullName evidence="3">Uncharacterized protein</fullName>
    </submittedName>
</protein>
<name>A0A6A7W930_9BACT</name>
<feature type="transmembrane region" description="Helical" evidence="2">
    <location>
        <begin position="139"/>
        <end position="157"/>
    </location>
</feature>
<feature type="region of interest" description="Disordered" evidence="1">
    <location>
        <begin position="1"/>
        <end position="33"/>
    </location>
</feature>
<keyword evidence="2" id="KW-1133">Transmembrane helix</keyword>
<dbReference type="Proteomes" id="UP000384372">
    <property type="component" value="Unassembled WGS sequence"/>
</dbReference>
<evidence type="ECO:0000313" key="4">
    <source>
        <dbReference type="Proteomes" id="UP000384372"/>
    </source>
</evidence>
<gene>
    <name evidence="3" type="ORF">F7D20_03300</name>
</gene>
<dbReference type="EMBL" id="VZAD01000032">
    <property type="protein sequence ID" value="MQP11007.1"/>
    <property type="molecule type" value="Genomic_DNA"/>
</dbReference>
<evidence type="ECO:0000256" key="2">
    <source>
        <dbReference type="SAM" id="Phobius"/>
    </source>
</evidence>
<organism evidence="3 4">
    <name type="scientific">Segatella copri</name>
    <dbReference type="NCBI Taxonomy" id="165179"/>
    <lineage>
        <taxon>Bacteria</taxon>
        <taxon>Pseudomonadati</taxon>
        <taxon>Bacteroidota</taxon>
        <taxon>Bacteroidia</taxon>
        <taxon>Bacteroidales</taxon>
        <taxon>Prevotellaceae</taxon>
        <taxon>Segatella</taxon>
    </lineage>
</organism>
<keyword evidence="4" id="KW-1185">Reference proteome</keyword>
<keyword evidence="2" id="KW-0472">Membrane</keyword>
<evidence type="ECO:0000313" key="3">
    <source>
        <dbReference type="EMBL" id="MQP11007.1"/>
    </source>
</evidence>
<dbReference type="RefSeq" id="WP_158462834.1">
    <property type="nucleotide sequence ID" value="NZ_VZAD01000032.1"/>
</dbReference>
<reference evidence="3 4" key="1">
    <citation type="submission" date="2019-09" db="EMBL/GenBank/DDBJ databases">
        <title>Distinct polysaccharide growth profiles of human intestinal Prevotella copri isolates.</title>
        <authorList>
            <person name="Fehlner-Peach H."/>
            <person name="Magnabosco C."/>
            <person name="Raghavan V."/>
            <person name="Scher J.U."/>
            <person name="Tett A."/>
            <person name="Cox L.M."/>
            <person name="Gottsegen C."/>
            <person name="Watters A."/>
            <person name="Wiltshire- Gordon J.D."/>
            <person name="Segata N."/>
            <person name="Bonneau R."/>
            <person name="Littman D.R."/>
        </authorList>
    </citation>
    <scope>NUCLEOTIDE SEQUENCE [LARGE SCALE GENOMIC DNA]</scope>
    <source>
        <strain evidence="4">iAQ1173</strain>
    </source>
</reference>
<accession>A0A6A7W930</accession>
<keyword evidence="2" id="KW-0812">Transmembrane</keyword>
<sequence length="161" mass="19097">MNKHEENRENDVKENEKSGEMRGFATPKQGMRGPKQGIWALQKKAHPLWMHFAKPDQIHNTKSGWKQKLPPFLNSYYYQNCCRADLFQHLYINNARKWYKVLIIMGMREKWIRKSASNPQFCFLPGITAVLAEGKKTFLKMRISLNFFCVTIFYLYLCKIN</sequence>
<evidence type="ECO:0000256" key="1">
    <source>
        <dbReference type="SAM" id="MobiDB-lite"/>
    </source>
</evidence>
<comment type="caution">
    <text evidence="3">The sequence shown here is derived from an EMBL/GenBank/DDBJ whole genome shotgun (WGS) entry which is preliminary data.</text>
</comment>